<dbReference type="EMBL" id="JAUSUZ010000001">
    <property type="protein sequence ID" value="MDQ0364263.1"/>
    <property type="molecule type" value="Genomic_DNA"/>
</dbReference>
<feature type="compositionally biased region" description="Basic residues" evidence="1">
    <location>
        <begin position="57"/>
        <end position="66"/>
    </location>
</feature>
<protein>
    <submittedName>
        <fullName evidence="2">Uncharacterized protein</fullName>
    </submittedName>
</protein>
<evidence type="ECO:0000313" key="2">
    <source>
        <dbReference type="EMBL" id="MDQ0364263.1"/>
    </source>
</evidence>
<evidence type="ECO:0000313" key="3">
    <source>
        <dbReference type="Proteomes" id="UP001240236"/>
    </source>
</evidence>
<proteinExistence type="predicted"/>
<dbReference type="RefSeq" id="WP_307235532.1">
    <property type="nucleotide sequence ID" value="NZ_JAUSUZ010000001.1"/>
</dbReference>
<comment type="caution">
    <text evidence="2">The sequence shown here is derived from an EMBL/GenBank/DDBJ whole genome shotgun (WGS) entry which is preliminary data.</text>
</comment>
<evidence type="ECO:0000256" key="1">
    <source>
        <dbReference type="SAM" id="MobiDB-lite"/>
    </source>
</evidence>
<name>A0AAE4AXQ2_9ACTN</name>
<gene>
    <name evidence="2" type="ORF">J2S42_000932</name>
</gene>
<accession>A0AAE4AXQ2</accession>
<sequence>MTETTGRHHGLGRASRTGWNGAAGSDPDAGLRAGRFGLAHGAEPAGEVPIMGTTSRTCRHRSPWTA</sequence>
<keyword evidence="3" id="KW-1185">Reference proteome</keyword>
<reference evidence="2 3" key="1">
    <citation type="submission" date="2023-07" db="EMBL/GenBank/DDBJ databases">
        <title>Sequencing the genomes of 1000 actinobacteria strains.</title>
        <authorList>
            <person name="Klenk H.-P."/>
        </authorList>
    </citation>
    <scope>NUCLEOTIDE SEQUENCE [LARGE SCALE GENOMIC DNA]</scope>
    <source>
        <strain evidence="2 3">DSM 44709</strain>
    </source>
</reference>
<organism evidence="2 3">
    <name type="scientific">Catenuloplanes indicus</name>
    <dbReference type="NCBI Taxonomy" id="137267"/>
    <lineage>
        <taxon>Bacteria</taxon>
        <taxon>Bacillati</taxon>
        <taxon>Actinomycetota</taxon>
        <taxon>Actinomycetes</taxon>
        <taxon>Micromonosporales</taxon>
        <taxon>Micromonosporaceae</taxon>
        <taxon>Catenuloplanes</taxon>
    </lineage>
</organism>
<feature type="region of interest" description="Disordered" evidence="1">
    <location>
        <begin position="1"/>
        <end position="66"/>
    </location>
</feature>
<dbReference type="Proteomes" id="UP001240236">
    <property type="component" value="Unassembled WGS sequence"/>
</dbReference>
<dbReference type="AlphaFoldDB" id="A0AAE4AXQ2"/>